<reference evidence="1" key="1">
    <citation type="submission" date="2019-04" db="EMBL/GenBank/DDBJ databases">
        <title>Genome assembly of Zosterops borbonicus 15179.</title>
        <authorList>
            <person name="Leroy T."/>
            <person name="Anselmetti Y."/>
            <person name="Tilak M.-K."/>
            <person name="Nabholz B."/>
        </authorList>
    </citation>
    <scope>NUCLEOTIDE SEQUENCE</scope>
    <source>
        <strain evidence="1">HGM_15179</strain>
        <tissue evidence="1">Muscle</tissue>
    </source>
</reference>
<sequence>MLKSSSAKRDLGVLVDNKLSLSHQWPFDQEVQRHPGVHQEEHHQQVEGGDPAPLLSPDEAWKAVFSSGLLTIRHRADSVQGYQNDQGTEASPFWERLRELGLFSLEKRGLRGDLISVCQYLKGGCQEDGARLLLMVPSNRTRGNGQK</sequence>
<evidence type="ECO:0000313" key="2">
    <source>
        <dbReference type="Proteomes" id="UP000796761"/>
    </source>
</evidence>
<comment type="caution">
    <text evidence="1">The sequence shown here is derived from an EMBL/GenBank/DDBJ whole genome shotgun (WGS) entry which is preliminary data.</text>
</comment>
<accession>A0A8K1GWK0</accession>
<dbReference type="OrthoDB" id="276744at2759"/>
<dbReference type="EMBL" id="SWJQ01000016">
    <property type="protein sequence ID" value="TRZ26142.1"/>
    <property type="molecule type" value="Genomic_DNA"/>
</dbReference>
<dbReference type="AlphaFoldDB" id="A0A8K1GWK0"/>
<proteinExistence type="predicted"/>
<dbReference type="Proteomes" id="UP000796761">
    <property type="component" value="Unassembled WGS sequence"/>
</dbReference>
<gene>
    <name evidence="1" type="ORF">HGM15179_000992</name>
</gene>
<evidence type="ECO:0000313" key="1">
    <source>
        <dbReference type="EMBL" id="TRZ26142.1"/>
    </source>
</evidence>
<organism evidence="1 2">
    <name type="scientific">Zosterops borbonicus</name>
    <dbReference type="NCBI Taxonomy" id="364589"/>
    <lineage>
        <taxon>Eukaryota</taxon>
        <taxon>Metazoa</taxon>
        <taxon>Chordata</taxon>
        <taxon>Craniata</taxon>
        <taxon>Vertebrata</taxon>
        <taxon>Euteleostomi</taxon>
        <taxon>Archelosauria</taxon>
        <taxon>Archosauria</taxon>
        <taxon>Dinosauria</taxon>
        <taxon>Saurischia</taxon>
        <taxon>Theropoda</taxon>
        <taxon>Coelurosauria</taxon>
        <taxon>Aves</taxon>
        <taxon>Neognathae</taxon>
        <taxon>Neoaves</taxon>
        <taxon>Telluraves</taxon>
        <taxon>Australaves</taxon>
        <taxon>Passeriformes</taxon>
        <taxon>Sylvioidea</taxon>
        <taxon>Zosteropidae</taxon>
        <taxon>Zosterops</taxon>
    </lineage>
</organism>
<name>A0A8K1GWK0_9PASS</name>
<protein>
    <submittedName>
        <fullName evidence="1">Uncharacterized protein</fullName>
    </submittedName>
</protein>
<keyword evidence="2" id="KW-1185">Reference proteome</keyword>